<comment type="caution">
    <text evidence="1">The sequence shown here is derived from an EMBL/GenBank/DDBJ whole genome shotgun (WGS) entry which is preliminary data.</text>
</comment>
<accession>A0ABR4K5J5</accession>
<sequence length="220" mass="25654">MGYYKDLACLSNPKAFPSFAELPKGSSLTPAYLELGESDTPRFFFCEYVKILDPVHYRSEIEVKDKTGETLKLALCFGELQDYLLPFDFEEECETLVILNPKRTTLRDGKTEGIEITDPTHIKVLHALPGDWDSMRTRIIEANSEEMNKICYNCGKKSYKVKHCMWCRFFSYCTQRCLKEDHADECDVLRDWDIHHMFNGEWDNINFFESQMLAQTGPRN</sequence>
<organism evidence="1 2">
    <name type="scientific">Aspergillus pseudodeflectus</name>
    <dbReference type="NCBI Taxonomy" id="176178"/>
    <lineage>
        <taxon>Eukaryota</taxon>
        <taxon>Fungi</taxon>
        <taxon>Dikarya</taxon>
        <taxon>Ascomycota</taxon>
        <taxon>Pezizomycotina</taxon>
        <taxon>Eurotiomycetes</taxon>
        <taxon>Eurotiomycetidae</taxon>
        <taxon>Eurotiales</taxon>
        <taxon>Aspergillaceae</taxon>
        <taxon>Aspergillus</taxon>
        <taxon>Aspergillus subgen. Nidulantes</taxon>
    </lineage>
</organism>
<gene>
    <name evidence="1" type="ORF">BJX68DRAFT_267984</name>
</gene>
<keyword evidence="2" id="KW-1185">Reference proteome</keyword>
<name>A0ABR4K5J5_9EURO</name>
<dbReference type="RefSeq" id="XP_070897761.1">
    <property type="nucleotide sequence ID" value="XM_071045954.1"/>
</dbReference>
<proteinExistence type="predicted"/>
<dbReference type="Proteomes" id="UP001610444">
    <property type="component" value="Unassembled WGS sequence"/>
</dbReference>
<protein>
    <recommendedName>
        <fullName evidence="3">MYND-type zinc finger protein samB</fullName>
    </recommendedName>
</protein>
<evidence type="ECO:0008006" key="3">
    <source>
        <dbReference type="Google" id="ProtNLM"/>
    </source>
</evidence>
<reference evidence="1 2" key="1">
    <citation type="submission" date="2024-07" db="EMBL/GenBank/DDBJ databases">
        <title>Section-level genome sequencing and comparative genomics of Aspergillus sections Usti and Cavernicolus.</title>
        <authorList>
            <consortium name="Lawrence Berkeley National Laboratory"/>
            <person name="Nybo J.L."/>
            <person name="Vesth T.C."/>
            <person name="Theobald S."/>
            <person name="Frisvad J.C."/>
            <person name="Larsen T.O."/>
            <person name="Kjaerboelling I."/>
            <person name="Rothschild-Mancinelli K."/>
            <person name="Lyhne E.K."/>
            <person name="Kogle M.E."/>
            <person name="Barry K."/>
            <person name="Clum A."/>
            <person name="Na H."/>
            <person name="Ledsgaard L."/>
            <person name="Lin J."/>
            <person name="Lipzen A."/>
            <person name="Kuo A."/>
            <person name="Riley R."/>
            <person name="Mondo S."/>
            <person name="LaButti K."/>
            <person name="Haridas S."/>
            <person name="Pangalinan J."/>
            <person name="Salamov A.A."/>
            <person name="Simmons B.A."/>
            <person name="Magnuson J.K."/>
            <person name="Chen J."/>
            <person name="Drula E."/>
            <person name="Henrissat B."/>
            <person name="Wiebenga A."/>
            <person name="Lubbers R.J."/>
            <person name="Gomes A.C."/>
            <person name="Macurrencykelacurrency M.R."/>
            <person name="Stajich J."/>
            <person name="Grigoriev I.V."/>
            <person name="Mortensen U.H."/>
            <person name="De vries R.P."/>
            <person name="Baker S.E."/>
            <person name="Andersen M.R."/>
        </authorList>
    </citation>
    <scope>NUCLEOTIDE SEQUENCE [LARGE SCALE GENOMIC DNA]</scope>
    <source>
        <strain evidence="1 2">CBS 756.74</strain>
    </source>
</reference>
<evidence type="ECO:0000313" key="2">
    <source>
        <dbReference type="Proteomes" id="UP001610444"/>
    </source>
</evidence>
<evidence type="ECO:0000313" key="1">
    <source>
        <dbReference type="EMBL" id="KAL2847580.1"/>
    </source>
</evidence>
<dbReference type="EMBL" id="JBFXLR010000028">
    <property type="protein sequence ID" value="KAL2847580.1"/>
    <property type="molecule type" value="Genomic_DNA"/>
</dbReference>
<dbReference type="GeneID" id="98161118"/>